<reference evidence="1" key="1">
    <citation type="submission" date="2009-08" db="EMBL/GenBank/DDBJ databases">
        <authorList>
            <person name="Weinstock G."/>
            <person name="Sodergren E."/>
            <person name="Clifton S."/>
            <person name="Fulton L."/>
            <person name="Fulton B."/>
            <person name="Courtney L."/>
            <person name="Fronick C."/>
            <person name="Harrison M."/>
            <person name="Strong C."/>
            <person name="Farmer C."/>
            <person name="Delahaunty K."/>
            <person name="Markovic C."/>
            <person name="Hall O."/>
            <person name="Minx P."/>
            <person name="Tomlinson C."/>
            <person name="Mitreva M."/>
            <person name="Nelson J."/>
            <person name="Hou S."/>
            <person name="Wollam A."/>
            <person name="Pepin K.H."/>
            <person name="Johnson M."/>
            <person name="Bhonagiri V."/>
            <person name="Nash W.E."/>
            <person name="Warren W."/>
            <person name="Chinwalla A."/>
            <person name="Mardis E.R."/>
            <person name="Wilson R.K."/>
        </authorList>
    </citation>
    <scope>NUCLEOTIDE SEQUENCE [LARGE SCALE GENOMIC DNA]</scope>
    <source>
        <strain evidence="1">A2-165</strain>
    </source>
</reference>
<evidence type="ECO:0000313" key="1">
    <source>
        <dbReference type="EMBL" id="EEU98250.1"/>
    </source>
</evidence>
<dbReference type="AlphaFoldDB" id="C7H1P0"/>
<sequence length="51" mass="5997">MAVETVGMQIRLRLQLVGRIMKVLLILQYKSRIKRSHGQILKRMHILAAWV</sequence>
<evidence type="ECO:0000313" key="2">
    <source>
        <dbReference type="Proteomes" id="UP000004619"/>
    </source>
</evidence>
<keyword evidence="2" id="KW-1185">Reference proteome</keyword>
<proteinExistence type="predicted"/>
<dbReference type="Proteomes" id="UP000004619">
    <property type="component" value="Unassembled WGS sequence"/>
</dbReference>
<comment type="caution">
    <text evidence="1">The sequence shown here is derived from an EMBL/GenBank/DDBJ whole genome shotgun (WGS) entry which is preliminary data.</text>
</comment>
<organism evidence="1 2">
    <name type="scientific">Faecalibacterium duncaniae (strain DSM 17677 / JCM 31915 / A2-165)</name>
    <name type="common">Faecalibacterium prausnitzii</name>
    <dbReference type="NCBI Taxonomy" id="411483"/>
    <lineage>
        <taxon>Bacteria</taxon>
        <taxon>Bacillati</taxon>
        <taxon>Bacillota</taxon>
        <taxon>Clostridia</taxon>
        <taxon>Eubacteriales</taxon>
        <taxon>Oscillospiraceae</taxon>
        <taxon>Faecalibacterium</taxon>
    </lineage>
</organism>
<dbReference type="HOGENOM" id="CLU_3099004_0_0_9"/>
<dbReference type="STRING" id="411483.FAEPRAA2165_00179"/>
<name>C7H1P0_FAED2</name>
<gene>
    <name evidence="1" type="ORF">FAEPRAA2165_00179</name>
</gene>
<dbReference type="EMBL" id="ACOP02000003">
    <property type="protein sequence ID" value="EEU98250.1"/>
    <property type="molecule type" value="Genomic_DNA"/>
</dbReference>
<protein>
    <submittedName>
        <fullName evidence="1">Uncharacterized protein</fullName>
    </submittedName>
</protein>
<accession>C7H1P0</accession>